<name>A0A1G9X7I8_9EURY</name>
<dbReference type="RefSeq" id="WP_089698507.1">
    <property type="nucleotide sequence ID" value="NZ_FNHL01000004.1"/>
</dbReference>
<dbReference type="OrthoDB" id="372296at2157"/>
<gene>
    <name evidence="2" type="ORF">SAMN04487949_2858</name>
</gene>
<dbReference type="InterPro" id="IPR025646">
    <property type="entry name" value="DUF4350"/>
</dbReference>
<dbReference type="Pfam" id="PF14258">
    <property type="entry name" value="DUF4350"/>
    <property type="match status" value="1"/>
</dbReference>
<proteinExistence type="predicted"/>
<keyword evidence="3" id="KW-1185">Reference proteome</keyword>
<accession>A0A1G9X7I8</accession>
<dbReference type="EMBL" id="FNHL01000004">
    <property type="protein sequence ID" value="SDM92285.1"/>
    <property type="molecule type" value="Genomic_DNA"/>
</dbReference>
<dbReference type="InterPro" id="IPR029062">
    <property type="entry name" value="Class_I_gatase-like"/>
</dbReference>
<evidence type="ECO:0000313" key="3">
    <source>
        <dbReference type="Proteomes" id="UP000199451"/>
    </source>
</evidence>
<dbReference type="AlphaFoldDB" id="A0A1G9X7I8"/>
<dbReference type="Proteomes" id="UP000199451">
    <property type="component" value="Unassembled WGS sequence"/>
</dbReference>
<organism evidence="2 3">
    <name type="scientific">Halogranum gelatinilyticum</name>
    <dbReference type="NCBI Taxonomy" id="660521"/>
    <lineage>
        <taxon>Archaea</taxon>
        <taxon>Methanobacteriati</taxon>
        <taxon>Methanobacteriota</taxon>
        <taxon>Stenosarchaea group</taxon>
        <taxon>Halobacteria</taxon>
        <taxon>Halobacteriales</taxon>
        <taxon>Haloferacaceae</taxon>
    </lineage>
</organism>
<dbReference type="Gene3D" id="3.40.50.880">
    <property type="match status" value="1"/>
</dbReference>
<evidence type="ECO:0000313" key="2">
    <source>
        <dbReference type="EMBL" id="SDM92285.1"/>
    </source>
</evidence>
<dbReference type="SUPFAM" id="SSF52317">
    <property type="entry name" value="Class I glutamine amidotransferase-like"/>
    <property type="match status" value="1"/>
</dbReference>
<feature type="domain" description="DUF4350" evidence="1">
    <location>
        <begin position="28"/>
        <end position="235"/>
    </location>
</feature>
<dbReference type="STRING" id="660521.SAMN04487949_2858"/>
<protein>
    <recommendedName>
        <fullName evidence="1">DUF4350 domain-containing protein</fullName>
    </recommendedName>
</protein>
<reference evidence="3" key="1">
    <citation type="submission" date="2016-10" db="EMBL/GenBank/DDBJ databases">
        <authorList>
            <person name="Varghese N."/>
            <person name="Submissions S."/>
        </authorList>
    </citation>
    <scope>NUCLEOTIDE SEQUENCE [LARGE SCALE GENOMIC DNA]</scope>
    <source>
        <strain evidence="3">CGMCC 1.10119</strain>
    </source>
</reference>
<sequence>MLLVALLGVVVIAFVIAASTSTTAFGVYNNAWDGASELQNQAEASGVEGEIILNTSQYPTVQANTTVAFVLSPGQAYSPRETEQVSQFVREGGTLVVAEDFGPHSNSLLSAVGANASVDGRPLRDEQNLYRSPAMPVATNVTNTSLTRDVEQLTINHGTVVEPNGTQVLVRSSEFSYLDTNGNEELDENESLQEHPVVTVESVGEGRVVVVSDPSLFINTMLEQPGNQQFAENVLTAHDRVLLDYSHAGQQPPLAVALLSLRSTPLLQVVFGSVGIGAIALWLQPPTALKRVLGREESRPAESVVDGPAGEAALLTYLRRHHPEWEESRTQRVITGILDHQQDDSDND</sequence>
<evidence type="ECO:0000259" key="1">
    <source>
        <dbReference type="Pfam" id="PF14258"/>
    </source>
</evidence>